<feature type="compositionally biased region" description="Basic and acidic residues" evidence="1">
    <location>
        <begin position="245"/>
        <end position="260"/>
    </location>
</feature>
<dbReference type="EMBL" id="MU866186">
    <property type="protein sequence ID" value="KAK4176754.1"/>
    <property type="molecule type" value="Genomic_DNA"/>
</dbReference>
<protein>
    <submittedName>
        <fullName evidence="4">Uncharacterized protein</fullName>
    </submittedName>
</protein>
<feature type="chain" id="PRO_5043038248" evidence="3">
    <location>
        <begin position="27"/>
        <end position="458"/>
    </location>
</feature>
<dbReference type="Proteomes" id="UP001302321">
    <property type="component" value="Unassembled WGS sequence"/>
</dbReference>
<feature type="region of interest" description="Disordered" evidence="1">
    <location>
        <begin position="335"/>
        <end position="357"/>
    </location>
</feature>
<keyword evidence="3" id="KW-0732">Signal</keyword>
<proteinExistence type="predicted"/>
<feature type="signal peptide" evidence="3">
    <location>
        <begin position="1"/>
        <end position="26"/>
    </location>
</feature>
<organism evidence="4 5">
    <name type="scientific">Triangularia setosa</name>
    <dbReference type="NCBI Taxonomy" id="2587417"/>
    <lineage>
        <taxon>Eukaryota</taxon>
        <taxon>Fungi</taxon>
        <taxon>Dikarya</taxon>
        <taxon>Ascomycota</taxon>
        <taxon>Pezizomycotina</taxon>
        <taxon>Sordariomycetes</taxon>
        <taxon>Sordariomycetidae</taxon>
        <taxon>Sordariales</taxon>
        <taxon>Podosporaceae</taxon>
        <taxon>Triangularia</taxon>
    </lineage>
</organism>
<evidence type="ECO:0000256" key="2">
    <source>
        <dbReference type="SAM" id="Phobius"/>
    </source>
</evidence>
<evidence type="ECO:0000256" key="3">
    <source>
        <dbReference type="SAM" id="SignalP"/>
    </source>
</evidence>
<keyword evidence="2" id="KW-1133">Transmembrane helix</keyword>
<keyword evidence="5" id="KW-1185">Reference proteome</keyword>
<feature type="compositionally biased region" description="Low complexity" evidence="1">
    <location>
        <begin position="209"/>
        <end position="220"/>
    </location>
</feature>
<reference evidence="4" key="2">
    <citation type="submission" date="2023-05" db="EMBL/GenBank/DDBJ databases">
        <authorList>
            <consortium name="Lawrence Berkeley National Laboratory"/>
            <person name="Steindorff A."/>
            <person name="Hensen N."/>
            <person name="Bonometti L."/>
            <person name="Westerberg I."/>
            <person name="Brannstrom I.O."/>
            <person name="Guillou S."/>
            <person name="Cros-Aarteil S."/>
            <person name="Calhoun S."/>
            <person name="Haridas S."/>
            <person name="Kuo A."/>
            <person name="Mondo S."/>
            <person name="Pangilinan J."/>
            <person name="Riley R."/>
            <person name="Labutti K."/>
            <person name="Andreopoulos B."/>
            <person name="Lipzen A."/>
            <person name="Chen C."/>
            <person name="Yanf M."/>
            <person name="Daum C."/>
            <person name="Ng V."/>
            <person name="Clum A."/>
            <person name="Ohm R."/>
            <person name="Martin F."/>
            <person name="Silar P."/>
            <person name="Natvig D."/>
            <person name="Lalanne C."/>
            <person name="Gautier V."/>
            <person name="Ament-Velasquez S.L."/>
            <person name="Kruys A."/>
            <person name="Hutchinson M.I."/>
            <person name="Powell A.J."/>
            <person name="Barry K."/>
            <person name="Miller A.N."/>
            <person name="Grigoriev I.V."/>
            <person name="Debuchy R."/>
            <person name="Gladieux P."/>
            <person name="Thoren M.H."/>
            <person name="Johannesson H."/>
        </authorList>
    </citation>
    <scope>NUCLEOTIDE SEQUENCE</scope>
    <source>
        <strain evidence="4">CBS 892.96</strain>
    </source>
</reference>
<feature type="region of interest" description="Disordered" evidence="1">
    <location>
        <begin position="208"/>
        <end position="268"/>
    </location>
</feature>
<comment type="caution">
    <text evidence="4">The sequence shown here is derived from an EMBL/GenBank/DDBJ whole genome shotgun (WGS) entry which is preliminary data.</text>
</comment>
<evidence type="ECO:0000313" key="5">
    <source>
        <dbReference type="Proteomes" id="UP001302321"/>
    </source>
</evidence>
<feature type="transmembrane region" description="Helical" evidence="2">
    <location>
        <begin position="179"/>
        <end position="203"/>
    </location>
</feature>
<evidence type="ECO:0000256" key="1">
    <source>
        <dbReference type="SAM" id="MobiDB-lite"/>
    </source>
</evidence>
<reference evidence="4" key="1">
    <citation type="journal article" date="2023" name="Mol. Phylogenet. Evol.">
        <title>Genome-scale phylogeny and comparative genomics of the fungal order Sordariales.</title>
        <authorList>
            <person name="Hensen N."/>
            <person name="Bonometti L."/>
            <person name="Westerberg I."/>
            <person name="Brannstrom I.O."/>
            <person name="Guillou S."/>
            <person name="Cros-Aarteil S."/>
            <person name="Calhoun S."/>
            <person name="Haridas S."/>
            <person name="Kuo A."/>
            <person name="Mondo S."/>
            <person name="Pangilinan J."/>
            <person name="Riley R."/>
            <person name="LaButti K."/>
            <person name="Andreopoulos B."/>
            <person name="Lipzen A."/>
            <person name="Chen C."/>
            <person name="Yan M."/>
            <person name="Daum C."/>
            <person name="Ng V."/>
            <person name="Clum A."/>
            <person name="Steindorff A."/>
            <person name="Ohm R.A."/>
            <person name="Martin F."/>
            <person name="Silar P."/>
            <person name="Natvig D.O."/>
            <person name="Lalanne C."/>
            <person name="Gautier V."/>
            <person name="Ament-Velasquez S.L."/>
            <person name="Kruys A."/>
            <person name="Hutchinson M.I."/>
            <person name="Powell A.J."/>
            <person name="Barry K."/>
            <person name="Miller A.N."/>
            <person name="Grigoriev I.V."/>
            <person name="Debuchy R."/>
            <person name="Gladieux P."/>
            <person name="Hiltunen Thoren M."/>
            <person name="Johannesson H."/>
        </authorList>
    </citation>
    <scope>NUCLEOTIDE SEQUENCE</scope>
    <source>
        <strain evidence="4">CBS 892.96</strain>
    </source>
</reference>
<keyword evidence="2" id="KW-0472">Membrane</keyword>
<name>A0AAN7A816_9PEZI</name>
<feature type="compositionally biased region" description="Low complexity" evidence="1">
    <location>
        <begin position="387"/>
        <end position="396"/>
    </location>
</feature>
<dbReference type="AlphaFoldDB" id="A0AAN7A816"/>
<sequence length="458" mass="48369">MSSYKPILLASTLALLVSRGIDGVRAQEPTCYDTWGNKDSNQVPCYGPGLTPGTNTITHCCNKNDYCLSNGLCMSPRVNNLMTQQGCTDKDWNGSSCKRLCQPEKRNNLLPSIPLIPCLTSLNSSDGLQFCCGSNPEEAATCCESGSGIPIPTGSLLLPSPSSPSDLSSSNTSSETLKIGLGIGLGIGVPIFAILLVVAYFLAHPRYPPSTSSSSRPHTSNQAKHRYHPSNLSSGWHLRAPSRTTVRDGYRGHGKRDSFGRVDTNVGPPSEDGDFAMQEGSAAWPPTGTNVAAAIAAWANINANHHLNSNDDFPPSPKEMDARSRAGSRLRYYFRGETPTPGRFELPAEGADQKGRKTGLGVGVGVRELGDQELPVCPDYSEEQEPGVGTVGTTGTIGPDSMTINMNVGDMPVTPGGMTPMRTMRGEQVSPLTAVEGPGTFGNGAGVLEKVVSGEVQG</sequence>
<evidence type="ECO:0000313" key="4">
    <source>
        <dbReference type="EMBL" id="KAK4176754.1"/>
    </source>
</evidence>
<accession>A0AAN7A816</accession>
<gene>
    <name evidence="4" type="ORF">QBC36DRAFT_238196</name>
</gene>
<keyword evidence="2" id="KW-0812">Transmembrane</keyword>
<feature type="region of interest" description="Disordered" evidence="1">
    <location>
        <begin position="376"/>
        <end position="401"/>
    </location>
</feature>